<accession>A0A0P0ZI78</accession>
<geneLocation type="plasmid" evidence="1">
    <name>pEA29</name>
</geneLocation>
<sequence>MNGSIKKNIFFLKVTVEKVVTEISIGHWI</sequence>
<reference evidence="1" key="1">
    <citation type="submission" date="2013-11" db="EMBL/GenBank/DDBJ databases">
        <title>The novel cryptic plasmid pEA68 of Erwinia amylovora strain 692 and definition of a novel family of plasmids.</title>
        <authorList>
            <person name="Ismail E."/>
            <person name="Blom J."/>
            <person name="Bultreys A."/>
            <person name="Ivanovic M."/>
            <person name="Obradovic A."/>
            <person name="Van Doorn J."/>
            <person name="Bergsma-Vlami M."/>
            <person name="Maes M."/>
            <person name="Willems A."/>
            <person name="Stockwell V."/>
            <person name="Smits T.H.M."/>
            <person name="Pulawska J."/>
        </authorList>
    </citation>
    <scope>NUCLEOTIDE SEQUENCE [LARGE SCALE GENOMIC DNA]</scope>
    <source>
        <strain evidence="1">692</strain>
        <plasmid evidence="1">pEA29</plasmid>
    </source>
</reference>
<keyword evidence="1" id="KW-0614">Plasmid</keyword>
<organism evidence="1">
    <name type="scientific">Erwinia amylovora</name>
    <name type="common">Fire blight bacteria</name>
    <dbReference type="NCBI Taxonomy" id="552"/>
    <lineage>
        <taxon>Bacteria</taxon>
        <taxon>Pseudomonadati</taxon>
        <taxon>Pseudomonadota</taxon>
        <taxon>Gammaproteobacteria</taxon>
        <taxon>Enterobacterales</taxon>
        <taxon>Erwiniaceae</taxon>
        <taxon>Erwinia</taxon>
    </lineage>
</organism>
<proteinExistence type="predicted"/>
<name>A0A0P0ZI78_ERWAM</name>
<gene>
    <name evidence="1" type="ORF">EAMY692_p20009</name>
</gene>
<dbReference type="EMBL" id="HG813239">
    <property type="protein sequence ID" value="CDM08135.1"/>
    <property type="molecule type" value="Genomic_DNA"/>
</dbReference>
<dbReference type="AlphaFoldDB" id="A0A0P0ZI78"/>
<evidence type="ECO:0000313" key="1">
    <source>
        <dbReference type="EMBL" id="CDM08135.1"/>
    </source>
</evidence>
<protein>
    <submittedName>
        <fullName evidence="1">Uncharacterized protein</fullName>
    </submittedName>
</protein>